<sequence length="122" mass="13353">MGGASTPLFPLAAAAALWLACVAVALHFTARLPQGDLVWDGGLWRFEVAGARDATGMLRVHMDGQSHLLLSLRETAGAVHWLWLERRMQPERWEALRRAVYSRPRPDAGQGTPIATADRGQA</sequence>
<dbReference type="KEGG" id="amon:H9L24_09645"/>
<evidence type="ECO:0000256" key="1">
    <source>
        <dbReference type="SAM" id="MobiDB-lite"/>
    </source>
</evidence>
<gene>
    <name evidence="2" type="ORF">H9L24_09645</name>
</gene>
<dbReference type="Proteomes" id="UP000516057">
    <property type="component" value="Chromosome"/>
</dbReference>
<organism evidence="2 3">
    <name type="scientific">Paenacidovorax monticola</name>
    <dbReference type="NCBI Taxonomy" id="1926868"/>
    <lineage>
        <taxon>Bacteria</taxon>
        <taxon>Pseudomonadati</taxon>
        <taxon>Pseudomonadota</taxon>
        <taxon>Betaproteobacteria</taxon>
        <taxon>Burkholderiales</taxon>
        <taxon>Comamonadaceae</taxon>
        <taxon>Paenacidovorax</taxon>
    </lineage>
</organism>
<dbReference type="RefSeq" id="WP_187737958.1">
    <property type="nucleotide sequence ID" value="NZ_CP060790.1"/>
</dbReference>
<proteinExistence type="predicted"/>
<feature type="region of interest" description="Disordered" evidence="1">
    <location>
        <begin position="103"/>
        <end position="122"/>
    </location>
</feature>
<keyword evidence="3" id="KW-1185">Reference proteome</keyword>
<protein>
    <submittedName>
        <fullName evidence="2">Uncharacterized protein</fullName>
    </submittedName>
</protein>
<dbReference type="AlphaFoldDB" id="A0A7H0HKB3"/>
<name>A0A7H0HKB3_9BURK</name>
<evidence type="ECO:0000313" key="2">
    <source>
        <dbReference type="EMBL" id="QNP60979.1"/>
    </source>
</evidence>
<evidence type="ECO:0000313" key="3">
    <source>
        <dbReference type="Proteomes" id="UP000516057"/>
    </source>
</evidence>
<accession>A0A7H0HKB3</accession>
<reference evidence="2 3" key="1">
    <citation type="submission" date="2020-08" db="EMBL/GenBank/DDBJ databases">
        <title>Genome sequence of Acidovorax monticola KACC 19171T.</title>
        <authorList>
            <person name="Hyun D.-W."/>
            <person name="Bae J.-W."/>
        </authorList>
    </citation>
    <scope>NUCLEOTIDE SEQUENCE [LARGE SCALE GENOMIC DNA]</scope>
    <source>
        <strain evidence="2 3">KACC 19171</strain>
    </source>
</reference>
<dbReference type="EMBL" id="CP060790">
    <property type="protein sequence ID" value="QNP60979.1"/>
    <property type="molecule type" value="Genomic_DNA"/>
</dbReference>